<evidence type="ECO:0000313" key="3">
    <source>
        <dbReference type="EMBL" id="PQA54388.1"/>
    </source>
</evidence>
<dbReference type="InterPro" id="IPR013783">
    <property type="entry name" value="Ig-like_fold"/>
</dbReference>
<organism evidence="3 4">
    <name type="scientific">Siphonobacter curvatus</name>
    <dbReference type="NCBI Taxonomy" id="2094562"/>
    <lineage>
        <taxon>Bacteria</taxon>
        <taxon>Pseudomonadati</taxon>
        <taxon>Bacteroidota</taxon>
        <taxon>Cytophagia</taxon>
        <taxon>Cytophagales</taxon>
        <taxon>Cytophagaceae</taxon>
        <taxon>Siphonobacter</taxon>
    </lineage>
</organism>
<dbReference type="AlphaFoldDB" id="A0A2S7IG65"/>
<keyword evidence="4" id="KW-1185">Reference proteome</keyword>
<feature type="signal peptide" evidence="2">
    <location>
        <begin position="1"/>
        <end position="19"/>
    </location>
</feature>
<feature type="chain" id="PRO_5015596287" description="Secretion system C-terminal sorting domain-containing protein" evidence="2">
    <location>
        <begin position="20"/>
        <end position="493"/>
    </location>
</feature>
<dbReference type="EMBL" id="PTRA01000006">
    <property type="protein sequence ID" value="PQA54388.1"/>
    <property type="molecule type" value="Genomic_DNA"/>
</dbReference>
<evidence type="ECO:0000256" key="2">
    <source>
        <dbReference type="SAM" id="SignalP"/>
    </source>
</evidence>
<evidence type="ECO:0000313" key="4">
    <source>
        <dbReference type="Proteomes" id="UP000239590"/>
    </source>
</evidence>
<protein>
    <recommendedName>
        <fullName evidence="5">Secretion system C-terminal sorting domain-containing protein</fullName>
    </recommendedName>
</protein>
<dbReference type="Gene3D" id="2.60.40.10">
    <property type="entry name" value="Immunoglobulins"/>
    <property type="match status" value="2"/>
</dbReference>
<dbReference type="NCBIfam" id="NF033208">
    <property type="entry name" value="choice_anch_E"/>
    <property type="match status" value="1"/>
</dbReference>
<comment type="caution">
    <text evidence="3">The sequence shown here is derived from an EMBL/GenBank/DDBJ whole genome shotgun (WGS) entry which is preliminary data.</text>
</comment>
<dbReference type="RefSeq" id="WP_104715512.1">
    <property type="nucleotide sequence ID" value="NZ_PTRA01000006.1"/>
</dbReference>
<evidence type="ECO:0000256" key="1">
    <source>
        <dbReference type="SAM" id="MobiDB-lite"/>
    </source>
</evidence>
<dbReference type="SUPFAM" id="SSF49478">
    <property type="entry name" value="Cna protein B-type domain"/>
    <property type="match status" value="1"/>
</dbReference>
<dbReference type="Proteomes" id="UP000239590">
    <property type="component" value="Unassembled WGS sequence"/>
</dbReference>
<keyword evidence="2" id="KW-0732">Signal</keyword>
<reference evidence="4" key="1">
    <citation type="submission" date="2018-02" db="EMBL/GenBank/DDBJ databases">
        <title>Genome sequencing of Solimonas sp. HR-BB.</title>
        <authorList>
            <person name="Lee Y."/>
            <person name="Jeon C.O."/>
        </authorList>
    </citation>
    <scope>NUCLEOTIDE SEQUENCE [LARGE SCALE GENOMIC DNA]</scope>
    <source>
        <strain evidence="4">HR-U</strain>
    </source>
</reference>
<dbReference type="InterPro" id="IPR026444">
    <property type="entry name" value="Secre_tail"/>
</dbReference>
<gene>
    <name evidence="3" type="ORF">C5O19_21800</name>
</gene>
<accession>A0A2S7IG65</accession>
<name>A0A2S7IG65_9BACT</name>
<feature type="region of interest" description="Disordered" evidence="1">
    <location>
        <begin position="22"/>
        <end position="48"/>
    </location>
</feature>
<sequence length="493" mass="53186">MKNLVYIVTLLFIHSLVSAQTAPPTSSIRGSVWEEKGTPNNTKENGEPALNGILVELRDPDSFELISSTITDASGNFVLPSYPGNYVISYVYPTQGYTDSIDASQTVTVPANGSVSVPGIGLKPVINTLTYCTGKPTTVTSWSETFQLPKYNASLGKLNTVYMYAMESAYHANINIENTGSADNYKLSVGGSILMDLPAVVGDIELLTSVKFSGSLANFDGKVDYAGPSGVSYYYKFASTTSEKRYTSTAQKNIFTGSGNLAIPTTVESSTTISGAGNLETVVSTEVGAGVCVTYEYIPTSLPVSLVAFTVKAEGSQAARLQWSTSAERNNAFFEVQHSTNGKTFESVNSVIGKGTTQVRQEYVFTHENLNPQLLHYYRLKQVDQDGSFTYSPIRSLQLADYKGISLQVASNPVVDGNVKVLIDYSDENLKKSTSVQLYSLQGTVIASQQLELVNGHNEVHLPVHGVAPGLYLVSLKNDSLGSAKTFKVMIQR</sequence>
<dbReference type="NCBIfam" id="TIGR04183">
    <property type="entry name" value="Por_Secre_tail"/>
    <property type="match status" value="1"/>
</dbReference>
<dbReference type="OrthoDB" id="918746at2"/>
<evidence type="ECO:0008006" key="5">
    <source>
        <dbReference type="Google" id="ProtNLM"/>
    </source>
</evidence>
<proteinExistence type="predicted"/>